<protein>
    <recommendedName>
        <fullName evidence="3">DUF1351 domain-containing protein</fullName>
    </recommendedName>
</protein>
<organism evidence="1 2">
    <name type="scientific">Lapidilactobacillus dextrinicus DSM 20335</name>
    <dbReference type="NCBI Taxonomy" id="1423738"/>
    <lineage>
        <taxon>Bacteria</taxon>
        <taxon>Bacillati</taxon>
        <taxon>Bacillota</taxon>
        <taxon>Bacilli</taxon>
        <taxon>Lactobacillales</taxon>
        <taxon>Lactobacillaceae</taxon>
        <taxon>Lapidilactobacillus</taxon>
    </lineage>
</organism>
<dbReference type="RefSeq" id="WP_057755865.1">
    <property type="nucleotide sequence ID" value="NZ_AYYK01000004.1"/>
</dbReference>
<accession>A0A0R2BKT1</accession>
<dbReference type="AlphaFoldDB" id="A0A0R2BKT1"/>
<dbReference type="EMBL" id="AYYK01000004">
    <property type="protein sequence ID" value="KRM79493.1"/>
    <property type="molecule type" value="Genomic_DNA"/>
</dbReference>
<dbReference type="InterPro" id="IPR009785">
    <property type="entry name" value="Prophage_Lj928_Orf309"/>
</dbReference>
<dbReference type="Proteomes" id="UP000051813">
    <property type="component" value="Unassembled WGS sequence"/>
</dbReference>
<evidence type="ECO:0000313" key="1">
    <source>
        <dbReference type="EMBL" id="KRM79493.1"/>
    </source>
</evidence>
<name>A0A0R2BKT1_9LACO</name>
<keyword evidence="2" id="KW-1185">Reference proteome</keyword>
<comment type="caution">
    <text evidence="1">The sequence shown here is derived from an EMBL/GenBank/DDBJ whole genome shotgun (WGS) entry which is preliminary data.</text>
</comment>
<dbReference type="OrthoDB" id="2193070at2"/>
<evidence type="ECO:0000313" key="2">
    <source>
        <dbReference type="Proteomes" id="UP000051813"/>
    </source>
</evidence>
<dbReference type="STRING" id="1423738.FC84_GL001674"/>
<gene>
    <name evidence="1" type="ORF">FC84_GL001674</name>
</gene>
<reference evidence="1 2" key="1">
    <citation type="journal article" date="2015" name="Genome Announc.">
        <title>Expanding the biotechnology potential of lactobacilli through comparative genomics of 213 strains and associated genera.</title>
        <authorList>
            <person name="Sun Z."/>
            <person name="Harris H.M."/>
            <person name="McCann A."/>
            <person name="Guo C."/>
            <person name="Argimon S."/>
            <person name="Zhang W."/>
            <person name="Yang X."/>
            <person name="Jeffery I.B."/>
            <person name="Cooney J.C."/>
            <person name="Kagawa T.F."/>
            <person name="Liu W."/>
            <person name="Song Y."/>
            <person name="Salvetti E."/>
            <person name="Wrobel A."/>
            <person name="Rasinkangas P."/>
            <person name="Parkhill J."/>
            <person name="Rea M.C."/>
            <person name="O'Sullivan O."/>
            <person name="Ritari J."/>
            <person name="Douillard F.P."/>
            <person name="Paul Ross R."/>
            <person name="Yang R."/>
            <person name="Briner A.E."/>
            <person name="Felis G.E."/>
            <person name="de Vos W.M."/>
            <person name="Barrangou R."/>
            <person name="Klaenhammer T.R."/>
            <person name="Caufield P.W."/>
            <person name="Cui Y."/>
            <person name="Zhang H."/>
            <person name="O'Toole P.W."/>
        </authorList>
    </citation>
    <scope>NUCLEOTIDE SEQUENCE [LARGE SCALE GENOMIC DNA]</scope>
    <source>
        <strain evidence="1 2">DSM 20335</strain>
    </source>
</reference>
<dbReference type="PATRIC" id="fig|1423738.3.peg.1701"/>
<dbReference type="Pfam" id="PF07083">
    <property type="entry name" value="DUF1351"/>
    <property type="match status" value="1"/>
</dbReference>
<sequence length="305" mass="34942">MANEIMLERPVDLDFQPAKLEFTNYEELKALVEKYADRYKNLVFTRENKSSAIKARTELLSIVNAIESNRKNVKQVYNKPLNEFEQQIKELTGSINEPLNQIRSGLKEIDDNEKQERQDVLNRILSKLVESKSITLDDVQIDAKWLNKGNWNDKLRPITKLQAELEQAVDEAVKVKQQRETDLKILTEFCKAKDIDPVGWVSQLDFKSVTEVMDLINTDVERKRKIAEGQAAKQQEFEQQKAQQEAVVEEAADSEETPIPDDPLITDVIQVTGTLSQLNGLNKYLVEHGIQVAMVNENTTDDLPF</sequence>
<proteinExistence type="predicted"/>
<evidence type="ECO:0008006" key="3">
    <source>
        <dbReference type="Google" id="ProtNLM"/>
    </source>
</evidence>